<dbReference type="EMBL" id="VSSQ01002770">
    <property type="protein sequence ID" value="MPM17301.1"/>
    <property type="molecule type" value="Genomic_DNA"/>
</dbReference>
<name>A0A644XNB9_9ZZZZ</name>
<gene>
    <name evidence="1" type="ORF">SDC9_63689</name>
</gene>
<comment type="caution">
    <text evidence="1">The sequence shown here is derived from an EMBL/GenBank/DDBJ whole genome shotgun (WGS) entry which is preliminary data.</text>
</comment>
<evidence type="ECO:0000313" key="1">
    <source>
        <dbReference type="EMBL" id="MPM17301.1"/>
    </source>
</evidence>
<proteinExistence type="predicted"/>
<reference evidence="1" key="1">
    <citation type="submission" date="2019-08" db="EMBL/GenBank/DDBJ databases">
        <authorList>
            <person name="Kucharzyk K."/>
            <person name="Murdoch R.W."/>
            <person name="Higgins S."/>
            <person name="Loffler F."/>
        </authorList>
    </citation>
    <scope>NUCLEOTIDE SEQUENCE</scope>
</reference>
<accession>A0A644XNB9</accession>
<dbReference type="AlphaFoldDB" id="A0A644XNB9"/>
<organism evidence="1">
    <name type="scientific">bioreactor metagenome</name>
    <dbReference type="NCBI Taxonomy" id="1076179"/>
    <lineage>
        <taxon>unclassified sequences</taxon>
        <taxon>metagenomes</taxon>
        <taxon>ecological metagenomes</taxon>
    </lineage>
</organism>
<sequence>MTEFISDVKNISHNDVDIFRVLSDLSKLDLIKDQIPGDKIRDFRFDSDSCSFRVDPIGEVRFCVIEREPCKLVKFKSENLPFDVFLWIQLVQKAEKDTKMKITLRADLNPFIKGMVSKPLKEGLEKISDVIASLPYDRI</sequence>
<protein>
    <recommendedName>
        <fullName evidence="2">Polyketide cyclase</fullName>
    </recommendedName>
</protein>
<evidence type="ECO:0008006" key="2">
    <source>
        <dbReference type="Google" id="ProtNLM"/>
    </source>
</evidence>